<dbReference type="RefSeq" id="WP_183911686.1">
    <property type="nucleotide sequence ID" value="NZ_JACHXZ010000007.1"/>
</dbReference>
<sequence length="118" mass="12860">MSNNQRKLERHSIAAGLDVWDASTDEHLGRLVNIHAEGLMLFAPEPLAEDKLYELRLTLPQNFSSSGELTLGVDCLWVRAADPSDATATGHWAGCQIIDASPQAREVIALLVNRLAAI</sequence>
<dbReference type="InterPro" id="IPR009875">
    <property type="entry name" value="PilZ_domain"/>
</dbReference>
<protein>
    <recommendedName>
        <fullName evidence="1">PilZ domain-containing protein</fullName>
    </recommendedName>
</protein>
<dbReference type="Pfam" id="PF07238">
    <property type="entry name" value="PilZ"/>
    <property type="match status" value="1"/>
</dbReference>
<evidence type="ECO:0000313" key="3">
    <source>
        <dbReference type="Proteomes" id="UP000559987"/>
    </source>
</evidence>
<evidence type="ECO:0000313" key="2">
    <source>
        <dbReference type="EMBL" id="MBB3170187.1"/>
    </source>
</evidence>
<reference evidence="2 3" key="1">
    <citation type="submission" date="2020-08" db="EMBL/GenBank/DDBJ databases">
        <title>Genomic Encyclopedia of Type Strains, Phase III (KMG-III): the genomes of soil and plant-associated and newly described type strains.</title>
        <authorList>
            <person name="Whitman W."/>
        </authorList>
    </citation>
    <scope>NUCLEOTIDE SEQUENCE [LARGE SCALE GENOMIC DNA]</scope>
    <source>
        <strain evidence="2 3">CECT 8571</strain>
    </source>
</reference>
<proteinExistence type="predicted"/>
<accession>A0A839UXV2</accession>
<organism evidence="2 3">
    <name type="scientific">Simiduia aestuariiviva</name>
    <dbReference type="NCBI Taxonomy" id="1510459"/>
    <lineage>
        <taxon>Bacteria</taxon>
        <taxon>Pseudomonadati</taxon>
        <taxon>Pseudomonadota</taxon>
        <taxon>Gammaproteobacteria</taxon>
        <taxon>Cellvibrionales</taxon>
        <taxon>Cellvibrionaceae</taxon>
        <taxon>Simiduia</taxon>
    </lineage>
</organism>
<name>A0A839UXV2_9GAMM</name>
<dbReference type="Proteomes" id="UP000559987">
    <property type="component" value="Unassembled WGS sequence"/>
</dbReference>
<keyword evidence="3" id="KW-1185">Reference proteome</keyword>
<evidence type="ECO:0000259" key="1">
    <source>
        <dbReference type="Pfam" id="PF07238"/>
    </source>
</evidence>
<comment type="caution">
    <text evidence="2">The sequence shown here is derived from an EMBL/GenBank/DDBJ whole genome shotgun (WGS) entry which is preliminary data.</text>
</comment>
<feature type="domain" description="PilZ" evidence="1">
    <location>
        <begin position="25"/>
        <end position="112"/>
    </location>
</feature>
<dbReference type="EMBL" id="JACHXZ010000007">
    <property type="protein sequence ID" value="MBB3170187.1"/>
    <property type="molecule type" value="Genomic_DNA"/>
</dbReference>
<gene>
    <name evidence="2" type="ORF">FHS30_003410</name>
</gene>
<dbReference type="GO" id="GO:0035438">
    <property type="term" value="F:cyclic-di-GMP binding"/>
    <property type="evidence" value="ECO:0007669"/>
    <property type="project" value="InterPro"/>
</dbReference>
<dbReference type="AlphaFoldDB" id="A0A839UXV2"/>